<proteinExistence type="predicted"/>
<protein>
    <submittedName>
        <fullName evidence="1">Uncharacterized protein</fullName>
    </submittedName>
</protein>
<keyword evidence="2" id="KW-1185">Reference proteome</keyword>
<gene>
    <name evidence="1" type="ORF">HA50_08945</name>
</gene>
<evidence type="ECO:0000313" key="1">
    <source>
        <dbReference type="EMBL" id="ORM93467.1"/>
    </source>
</evidence>
<organism evidence="1 2">
    <name type="scientific">Pantoea cypripedii</name>
    <name type="common">Pectobacterium cypripedii</name>
    <name type="synonym">Erwinia cypripedii</name>
    <dbReference type="NCBI Taxonomy" id="55209"/>
    <lineage>
        <taxon>Bacteria</taxon>
        <taxon>Pseudomonadati</taxon>
        <taxon>Pseudomonadota</taxon>
        <taxon>Gammaproteobacteria</taxon>
        <taxon>Enterobacterales</taxon>
        <taxon>Erwiniaceae</taxon>
        <taxon>Pantoea</taxon>
    </lineage>
</organism>
<sequence>MAALQQALKDKYQGKAYRYEKVGDYLKGTGYPAVDSIDHRPAKWDLNSNNRLAHGTNAAVILYSVINCDLQIVPINKQLKLLGMAHPYIKELSEGNYYQLCKHVRVSTLSSISSFGDVQELADAAVQHNDNFFSSIPVVAFGDGVNTGPLYQNVDYGITSKRLNIRGLACRNIQEKNILLQCLKEIYETTKDERIKEIRVCTFEILDHTVLINDSLRRPDLTYVLACSDTIDTLAQPALNLTHIKNNPDSLLAEYTIDKNTPISFASFDFNNHADLFRIQDANVRYELDTIRQGLMRQVGGSDFPYKTVGQYLACIRTPQPGTVNYRPDAFVPNANNNVIHGTNLDVVTHAVASCDLQLVPGILQQMLLGKQHACTSKANPELAWLFSLAVRATKLNELQSRSHDALKFALQAAQETNNLLSSIPVVVIGEGINQRNMYAGLKNEFAFERINIWLLALKDDIDKRIVMDWFRLVGKTLGIENINQLMFCTFEDIENCSKEHGNPIRANLAALMAKSHQIT</sequence>
<reference evidence="1 2" key="1">
    <citation type="journal article" date="2017" name="Antonie Van Leeuwenhoek">
        <title>Phylogenomic resolution of the bacterial genus Pantoea and its relationship with Erwinia and Tatumella.</title>
        <authorList>
            <person name="Palmer M."/>
            <person name="Steenkamp E.T."/>
            <person name="Coetzee M.P."/>
            <person name="Chan W.Y."/>
            <person name="van Zyl E."/>
            <person name="De Maayer P."/>
            <person name="Coutinho T.A."/>
            <person name="Blom J."/>
            <person name="Smits T.H."/>
            <person name="Duffy B."/>
            <person name="Venter S.N."/>
        </authorList>
    </citation>
    <scope>NUCLEOTIDE SEQUENCE [LARGE SCALE GENOMIC DNA]</scope>
    <source>
        <strain evidence="1 2">LMG 2657</strain>
    </source>
</reference>
<dbReference type="Proteomes" id="UP000193749">
    <property type="component" value="Unassembled WGS sequence"/>
</dbReference>
<comment type="caution">
    <text evidence="1">The sequence shown here is derived from an EMBL/GenBank/DDBJ whole genome shotgun (WGS) entry which is preliminary data.</text>
</comment>
<accession>A0A1X1EU23</accession>
<dbReference type="RefSeq" id="WP_084874416.1">
    <property type="nucleotide sequence ID" value="NZ_JAGGMY010000001.1"/>
</dbReference>
<dbReference type="EMBL" id="MLJI01000001">
    <property type="protein sequence ID" value="ORM93467.1"/>
    <property type="molecule type" value="Genomic_DNA"/>
</dbReference>
<evidence type="ECO:0000313" key="2">
    <source>
        <dbReference type="Proteomes" id="UP000193749"/>
    </source>
</evidence>
<dbReference type="AlphaFoldDB" id="A0A1X1EU23"/>
<name>A0A1X1EU23_PANCY</name>